<sequence>MTSKSGNKSNGTRSTGDTGKARLAAGEPATSLDVLQKVRIVIRAAQRHSLWVEKQCGVNGAQLWIMQELAEAPGLRVGQVTALLAIQQATTSNLLEGLVRKGLVVKTRDPADQRVVKLFLSAQGLALLEAAPKPARGLLPEALASLAPAHLARLNAGLQGLLSSIEVIDEGFGLEPLPFTM</sequence>
<evidence type="ECO:0000259" key="2">
    <source>
        <dbReference type="PROSITE" id="PS50995"/>
    </source>
</evidence>
<dbReference type="Proteomes" id="UP000622638">
    <property type="component" value="Unassembled WGS sequence"/>
</dbReference>
<dbReference type="InterPro" id="IPR039422">
    <property type="entry name" value="MarR/SlyA-like"/>
</dbReference>
<dbReference type="OrthoDB" id="8911933at2"/>
<dbReference type="PROSITE" id="PS50995">
    <property type="entry name" value="HTH_MARR_2"/>
    <property type="match status" value="1"/>
</dbReference>
<dbReference type="EMBL" id="BMKG01000002">
    <property type="protein sequence ID" value="GGB87843.1"/>
    <property type="molecule type" value="Genomic_DNA"/>
</dbReference>
<evidence type="ECO:0000256" key="1">
    <source>
        <dbReference type="SAM" id="MobiDB-lite"/>
    </source>
</evidence>
<reference evidence="3" key="4">
    <citation type="submission" date="2024-05" db="EMBL/GenBank/DDBJ databases">
        <authorList>
            <person name="Sun Q."/>
            <person name="Zhou Y."/>
        </authorList>
    </citation>
    <scope>NUCLEOTIDE SEQUENCE</scope>
    <source>
        <strain evidence="3">CGMCC 1.15931</strain>
    </source>
</reference>
<dbReference type="Pfam" id="PF12802">
    <property type="entry name" value="MarR_2"/>
    <property type="match status" value="1"/>
</dbReference>
<dbReference type="EMBL" id="WNKZ01000047">
    <property type="protein sequence ID" value="MTV54271.1"/>
    <property type="molecule type" value="Genomic_DNA"/>
</dbReference>
<dbReference type="GO" id="GO:0006950">
    <property type="term" value="P:response to stress"/>
    <property type="evidence" value="ECO:0007669"/>
    <property type="project" value="TreeGrafter"/>
</dbReference>
<dbReference type="GO" id="GO:0003700">
    <property type="term" value="F:DNA-binding transcription factor activity"/>
    <property type="evidence" value="ECO:0007669"/>
    <property type="project" value="InterPro"/>
</dbReference>
<accession>A0A6I3SY52</accession>
<evidence type="ECO:0000313" key="4">
    <source>
        <dbReference type="EMBL" id="MTV54271.1"/>
    </source>
</evidence>
<dbReference type="Gene3D" id="1.10.10.10">
    <property type="entry name" value="Winged helix-like DNA-binding domain superfamily/Winged helix DNA-binding domain"/>
    <property type="match status" value="1"/>
</dbReference>
<gene>
    <name evidence="3" type="ORF">GCM10011572_07380</name>
    <name evidence="4" type="ORF">GM672_16190</name>
</gene>
<dbReference type="PANTHER" id="PTHR33164">
    <property type="entry name" value="TRANSCRIPTIONAL REGULATOR, MARR FAMILY"/>
    <property type="match status" value="1"/>
</dbReference>
<dbReference type="Proteomes" id="UP000430634">
    <property type="component" value="Unassembled WGS sequence"/>
</dbReference>
<dbReference type="SUPFAM" id="SSF46785">
    <property type="entry name" value="Winged helix' DNA-binding domain"/>
    <property type="match status" value="1"/>
</dbReference>
<feature type="compositionally biased region" description="Polar residues" evidence="1">
    <location>
        <begin position="1"/>
        <end position="17"/>
    </location>
</feature>
<dbReference type="InterPro" id="IPR000835">
    <property type="entry name" value="HTH_MarR-typ"/>
</dbReference>
<reference evidence="6" key="2">
    <citation type="journal article" date="2019" name="Int. J. Syst. Evol. Microbiol.">
        <title>The Global Catalogue of Microorganisms (GCM) 10K type strain sequencing project: providing services to taxonomists for standard genome sequencing and annotation.</title>
        <authorList>
            <consortium name="The Broad Institute Genomics Platform"/>
            <consortium name="The Broad Institute Genome Sequencing Center for Infectious Disease"/>
            <person name="Wu L."/>
            <person name="Ma J."/>
        </authorList>
    </citation>
    <scope>NUCLEOTIDE SEQUENCE [LARGE SCALE GENOMIC DNA]</scope>
    <source>
        <strain evidence="6">CGMCC 1.15931</strain>
    </source>
</reference>
<dbReference type="InterPro" id="IPR036390">
    <property type="entry name" value="WH_DNA-bd_sf"/>
</dbReference>
<name>A0A6I3SY52_9BURK</name>
<dbReference type="PANTHER" id="PTHR33164:SF43">
    <property type="entry name" value="HTH-TYPE TRANSCRIPTIONAL REPRESSOR YETL"/>
    <property type="match status" value="1"/>
</dbReference>
<organism evidence="4 5">
    <name type="scientific">Pseudoduganella buxea</name>
    <dbReference type="NCBI Taxonomy" id="1949069"/>
    <lineage>
        <taxon>Bacteria</taxon>
        <taxon>Pseudomonadati</taxon>
        <taxon>Pseudomonadota</taxon>
        <taxon>Betaproteobacteria</taxon>
        <taxon>Burkholderiales</taxon>
        <taxon>Oxalobacteraceae</taxon>
        <taxon>Telluria group</taxon>
        <taxon>Pseudoduganella</taxon>
    </lineage>
</organism>
<feature type="domain" description="HTH marR-type" evidence="2">
    <location>
        <begin position="31"/>
        <end position="163"/>
    </location>
</feature>
<comment type="caution">
    <text evidence="4">The sequence shown here is derived from an EMBL/GenBank/DDBJ whole genome shotgun (WGS) entry which is preliminary data.</text>
</comment>
<evidence type="ECO:0000313" key="6">
    <source>
        <dbReference type="Proteomes" id="UP000622638"/>
    </source>
</evidence>
<protein>
    <submittedName>
        <fullName evidence="4">MarR family transcriptional regulator</fullName>
    </submittedName>
</protein>
<dbReference type="SMART" id="SM00347">
    <property type="entry name" value="HTH_MARR"/>
    <property type="match status" value="1"/>
</dbReference>
<reference evidence="4 5" key="3">
    <citation type="submission" date="2019-11" db="EMBL/GenBank/DDBJ databases">
        <title>Type strains purchased from KCTC, JCM and DSMZ.</title>
        <authorList>
            <person name="Lu H."/>
        </authorList>
    </citation>
    <scope>NUCLEOTIDE SEQUENCE [LARGE SCALE GENOMIC DNA]</scope>
    <source>
        <strain evidence="4 5">KCTC 52429</strain>
    </source>
</reference>
<evidence type="ECO:0000313" key="5">
    <source>
        <dbReference type="Proteomes" id="UP000430634"/>
    </source>
</evidence>
<dbReference type="AlphaFoldDB" id="A0A6I3SY52"/>
<reference evidence="3" key="1">
    <citation type="journal article" date="2014" name="Int. J. Syst. Evol. Microbiol.">
        <title>Complete genome of a new Firmicutes species belonging to the dominant human colonic microbiota ('Ruminococcus bicirculans') reveals two chromosomes and a selective capacity to utilize plant glucans.</title>
        <authorList>
            <consortium name="NISC Comparative Sequencing Program"/>
            <person name="Wegmann U."/>
            <person name="Louis P."/>
            <person name="Goesmann A."/>
            <person name="Henrissat B."/>
            <person name="Duncan S.H."/>
            <person name="Flint H.J."/>
        </authorList>
    </citation>
    <scope>NUCLEOTIDE SEQUENCE</scope>
    <source>
        <strain evidence="3">CGMCC 1.15931</strain>
    </source>
</reference>
<feature type="region of interest" description="Disordered" evidence="1">
    <location>
        <begin position="1"/>
        <end position="23"/>
    </location>
</feature>
<keyword evidence="6" id="KW-1185">Reference proteome</keyword>
<proteinExistence type="predicted"/>
<dbReference type="InterPro" id="IPR036388">
    <property type="entry name" value="WH-like_DNA-bd_sf"/>
</dbReference>
<evidence type="ECO:0000313" key="3">
    <source>
        <dbReference type="EMBL" id="GGB87843.1"/>
    </source>
</evidence>